<dbReference type="AlphaFoldDB" id="A0A1I2R9L3"/>
<keyword evidence="2 7" id="KW-0963">Cytoplasm</keyword>
<dbReference type="OrthoDB" id="9764149at2"/>
<proteinExistence type="inferred from homology"/>
<dbReference type="PROSITE" id="PS50126">
    <property type="entry name" value="S1"/>
    <property type="match status" value="1"/>
</dbReference>
<evidence type="ECO:0000256" key="3">
    <source>
        <dbReference type="ARBA" id="ARBA00022722"/>
    </source>
</evidence>
<gene>
    <name evidence="7" type="primary">rnr</name>
    <name evidence="10" type="ORF">SAMN05192565_10215</name>
</gene>
<dbReference type="EC" id="3.1.13.1" evidence="7"/>
<dbReference type="GO" id="GO:0005829">
    <property type="term" value="C:cytosol"/>
    <property type="evidence" value="ECO:0007669"/>
    <property type="project" value="TreeGrafter"/>
</dbReference>
<keyword evidence="6 7" id="KW-0694">RNA-binding</keyword>
<keyword evidence="4 7" id="KW-0378">Hydrolase</keyword>
<organism evidence="10 11">
    <name type="scientific">Methylobacterium gossipiicola</name>
    <dbReference type="NCBI Taxonomy" id="582675"/>
    <lineage>
        <taxon>Bacteria</taxon>
        <taxon>Pseudomonadati</taxon>
        <taxon>Pseudomonadota</taxon>
        <taxon>Alphaproteobacteria</taxon>
        <taxon>Hyphomicrobiales</taxon>
        <taxon>Methylobacteriaceae</taxon>
        <taxon>Methylobacterium</taxon>
    </lineage>
</organism>
<dbReference type="STRING" id="582675.SAMN05192565_10215"/>
<dbReference type="PROSITE" id="PS01175">
    <property type="entry name" value="RIBONUCLEASE_II"/>
    <property type="match status" value="1"/>
</dbReference>
<dbReference type="InterPro" id="IPR001900">
    <property type="entry name" value="RNase_II/R"/>
</dbReference>
<evidence type="ECO:0000256" key="6">
    <source>
        <dbReference type="ARBA" id="ARBA00022884"/>
    </source>
</evidence>
<keyword evidence="5 7" id="KW-0269">Exonuclease</keyword>
<dbReference type="InterPro" id="IPR050180">
    <property type="entry name" value="RNR_Ribonuclease"/>
</dbReference>
<comment type="catalytic activity">
    <reaction evidence="1 7">
        <text>Exonucleolytic cleavage in the 3'- to 5'-direction to yield nucleoside 5'-phosphates.</text>
        <dbReference type="EC" id="3.1.13.1"/>
    </reaction>
</comment>
<evidence type="ECO:0000256" key="4">
    <source>
        <dbReference type="ARBA" id="ARBA00022801"/>
    </source>
</evidence>
<dbReference type="PANTHER" id="PTHR23355">
    <property type="entry name" value="RIBONUCLEASE"/>
    <property type="match status" value="1"/>
</dbReference>
<feature type="compositionally biased region" description="Low complexity" evidence="8">
    <location>
        <begin position="732"/>
        <end position="760"/>
    </location>
</feature>
<evidence type="ECO:0000256" key="7">
    <source>
        <dbReference type="HAMAP-Rule" id="MF_01895"/>
    </source>
</evidence>
<dbReference type="Pfam" id="PF17876">
    <property type="entry name" value="CSD2"/>
    <property type="match status" value="1"/>
</dbReference>
<evidence type="ECO:0000313" key="10">
    <source>
        <dbReference type="EMBL" id="SFG34496.1"/>
    </source>
</evidence>
<comment type="subcellular location">
    <subcellularLocation>
        <location evidence="7">Cytoplasm</location>
    </subcellularLocation>
</comment>
<evidence type="ECO:0000256" key="2">
    <source>
        <dbReference type="ARBA" id="ARBA00022490"/>
    </source>
</evidence>
<dbReference type="SMART" id="SM00955">
    <property type="entry name" value="RNB"/>
    <property type="match status" value="1"/>
</dbReference>
<dbReference type="InterPro" id="IPR004476">
    <property type="entry name" value="RNase_II/RNase_R"/>
</dbReference>
<keyword evidence="3 7" id="KW-0540">Nuclease</keyword>
<protein>
    <recommendedName>
        <fullName evidence="7">Ribonuclease R</fullName>
        <shortName evidence="7">RNase R</shortName>
        <ecNumber evidence="7">3.1.13.1</ecNumber>
    </recommendedName>
</protein>
<evidence type="ECO:0000256" key="8">
    <source>
        <dbReference type="SAM" id="MobiDB-lite"/>
    </source>
</evidence>
<dbReference type="NCBIfam" id="TIGR00358">
    <property type="entry name" value="3_prime_RNase"/>
    <property type="match status" value="1"/>
</dbReference>
<keyword evidence="11" id="KW-1185">Reference proteome</keyword>
<evidence type="ECO:0000313" key="11">
    <source>
        <dbReference type="Proteomes" id="UP000199229"/>
    </source>
</evidence>
<dbReference type="InterPro" id="IPR003029">
    <property type="entry name" value="S1_domain"/>
</dbReference>
<dbReference type="InterPro" id="IPR040476">
    <property type="entry name" value="CSD2"/>
</dbReference>
<comment type="function">
    <text evidence="7">3'-5' exoribonuclease that releases 5'-nucleoside monophosphates and is involved in maturation of structured RNAs.</text>
</comment>
<evidence type="ECO:0000256" key="5">
    <source>
        <dbReference type="ARBA" id="ARBA00022839"/>
    </source>
</evidence>
<feature type="region of interest" description="Disordered" evidence="8">
    <location>
        <begin position="105"/>
        <end position="124"/>
    </location>
</feature>
<evidence type="ECO:0000256" key="1">
    <source>
        <dbReference type="ARBA" id="ARBA00001849"/>
    </source>
</evidence>
<dbReference type="CDD" id="cd04471">
    <property type="entry name" value="S1_RNase_R"/>
    <property type="match status" value="1"/>
</dbReference>
<dbReference type="SMART" id="SM00316">
    <property type="entry name" value="S1"/>
    <property type="match status" value="1"/>
</dbReference>
<dbReference type="GO" id="GO:0003723">
    <property type="term" value="F:RNA binding"/>
    <property type="evidence" value="ECO:0007669"/>
    <property type="project" value="UniProtKB-UniRule"/>
</dbReference>
<name>A0A1I2R9L3_9HYPH</name>
<accession>A0A1I2R9L3</accession>
<dbReference type="Gene3D" id="2.40.50.140">
    <property type="entry name" value="Nucleic acid-binding proteins"/>
    <property type="match status" value="1"/>
</dbReference>
<dbReference type="InterPro" id="IPR022966">
    <property type="entry name" value="RNase_II/R_CS"/>
</dbReference>
<dbReference type="EMBL" id="FOPM01000002">
    <property type="protein sequence ID" value="SFG34496.1"/>
    <property type="molecule type" value="Genomic_DNA"/>
</dbReference>
<feature type="domain" description="S1 motif" evidence="9">
    <location>
        <begin position="645"/>
        <end position="726"/>
    </location>
</feature>
<dbReference type="Proteomes" id="UP000199229">
    <property type="component" value="Unassembled WGS sequence"/>
</dbReference>
<reference evidence="11" key="1">
    <citation type="submission" date="2016-10" db="EMBL/GenBank/DDBJ databases">
        <authorList>
            <person name="Varghese N."/>
            <person name="Submissions S."/>
        </authorList>
    </citation>
    <scope>NUCLEOTIDE SEQUENCE [LARGE SCALE GENOMIC DNA]</scope>
    <source>
        <strain evidence="11">Gh-105</strain>
    </source>
</reference>
<feature type="region of interest" description="Disordered" evidence="8">
    <location>
        <begin position="728"/>
        <end position="769"/>
    </location>
</feature>
<dbReference type="InterPro" id="IPR011805">
    <property type="entry name" value="RNase_R"/>
</dbReference>
<dbReference type="Pfam" id="PF00773">
    <property type="entry name" value="RNB"/>
    <property type="match status" value="1"/>
</dbReference>
<dbReference type="GO" id="GO:0008859">
    <property type="term" value="F:exoribonuclease II activity"/>
    <property type="evidence" value="ECO:0007669"/>
    <property type="project" value="UniProtKB-UniRule"/>
</dbReference>
<dbReference type="GO" id="GO:0006402">
    <property type="term" value="P:mRNA catabolic process"/>
    <property type="evidence" value="ECO:0007669"/>
    <property type="project" value="TreeGrafter"/>
</dbReference>
<sequence length="769" mass="83140">MAKRINPNPGRPALPSREDILAFIASATEKVGKREIAAAFGIKGADRIGLKRILKEIEEDGAIERGRGGLTEAGRLPAVVLADIRSRDRDGDFIATPVEWDVEKGPPPKITVMTPRPGRKPGLAAPGLNDRVLLRVAATEGEAGRYTGRVIKVVGKNKAEIIGVYRAGKDGGRIIPVEKRAQGREIAIPAGEEGEARDGDLVSVSLQRETQFGLPRGRVKERLGSLGSEKAISLIALHLHHIPHVFSAATLAEADAVAPAGLDGREDWRAEPLITIDPPDAKDHDDAVMAVPDPDPANPGGFVVTVAIADVAAYVRPGSALDREALMRGNSVYFPDRVVPMLPERISNDLCSLREHEDRPALAVRMVVTADGTKRRHSFHRVTMRSRAKLSYAQAQAAIDGFPDETTTPLLDPVLRPLWSAYDALKAARDARGPLNLDLPERKVLLTPDGAVDRVVVPARLDAHRLIEEFMIQANVAAAETLEQAKQPLIYRVHDEPALEKMRALGEVLASIGIKIPKEGALRPALFNRLLGAVAETEHAIFINEVVLRSQAQAVYAAQNLGHFGLNLRRYAHFTSPIRRYADLIVHRALIAACRLGRDGLSSDVTVGMLDQIGEQISAAERRAMAAERETIDRLIAHHLADRVGAEFTGQISGVTRAGLFIKLDETGADGFVPISTLGADFYRHDEARHALVGERSGETHRLGDRVEVRLVEAAAVAGALRFELLSDGQSRPTRGPAGGKARATRKAGAPGRPPGIRNSGSRHRGSRR</sequence>
<dbReference type="RefSeq" id="WP_091968319.1">
    <property type="nucleotide sequence ID" value="NZ_FOPM01000002.1"/>
</dbReference>
<dbReference type="InterPro" id="IPR012340">
    <property type="entry name" value="NA-bd_OB-fold"/>
</dbReference>
<dbReference type="HAMAP" id="MF_01895">
    <property type="entry name" value="RNase_R"/>
    <property type="match status" value="1"/>
</dbReference>
<evidence type="ECO:0000259" key="9">
    <source>
        <dbReference type="PROSITE" id="PS50126"/>
    </source>
</evidence>
<dbReference type="Pfam" id="PF00575">
    <property type="entry name" value="S1"/>
    <property type="match status" value="1"/>
</dbReference>
<dbReference type="SUPFAM" id="SSF50249">
    <property type="entry name" value="Nucleic acid-binding proteins"/>
    <property type="match status" value="3"/>
</dbReference>
<dbReference type="NCBIfam" id="TIGR02063">
    <property type="entry name" value="RNase_R"/>
    <property type="match status" value="1"/>
</dbReference>
<dbReference type="PANTHER" id="PTHR23355:SF9">
    <property type="entry name" value="DIS3-LIKE EXONUCLEASE 2"/>
    <property type="match status" value="1"/>
</dbReference>
<comment type="similarity">
    <text evidence="7">Belongs to the RNR ribonuclease family. RNase R subfamily.</text>
</comment>